<sequence>MTHSHSHSLSSSTSPFGRMAANIVVALLVAIGVAVLAGAVWLWPSRQKVDIPMPFQNAAGGAVSTVSGHVRSSGLGDCGSRSAGQVLTADPLPGIPGSGQCVRTVVAIDSGPNAGADTLLEFTPGPGQPQLSAGEHIRIVRQLDAQGATGYAFYDYERTWPLALLALAFAVVVVAVARWRGLLALVGVVVAFTVLVVFLLPALRDGAPAVPVALVASAAILYAVIYLAHGVNLRTSAALLGTLSSLLVAAGLSWAAIRLAHLTGLSEEQNNQVAAYLGHVSITGLLLAGFIIGSLGVLNDVTVTQASTVFELAHLGTNNSRRAIFLGAMRVGRDHIASTVYTLVLAYAGSALPLLLLFSVANRSLGDVLTSENVAIELARSAVGGIALALSVPLTTAIAALLATPHHSAKQRDISVVPAAPAGTGHSRT</sequence>
<feature type="transmembrane region" description="Helical" evidence="1">
    <location>
        <begin position="209"/>
        <end position="228"/>
    </location>
</feature>
<evidence type="ECO:0000313" key="2">
    <source>
        <dbReference type="EMBL" id="ORB12785.1"/>
    </source>
</evidence>
<feature type="transmembrane region" description="Helical" evidence="1">
    <location>
        <begin position="20"/>
        <end position="43"/>
    </location>
</feature>
<keyword evidence="3" id="KW-1185">Reference proteome</keyword>
<organism evidence="2 3">
    <name type="scientific">Mycobacterium noviomagense</name>
    <dbReference type="NCBI Taxonomy" id="459858"/>
    <lineage>
        <taxon>Bacteria</taxon>
        <taxon>Bacillati</taxon>
        <taxon>Actinomycetota</taxon>
        <taxon>Actinomycetes</taxon>
        <taxon>Mycobacteriales</taxon>
        <taxon>Mycobacteriaceae</taxon>
        <taxon>Mycobacterium</taxon>
    </lineage>
</organism>
<dbReference type="PANTHER" id="PTHR41771:SF1">
    <property type="entry name" value="MEMBRANE PROTEIN"/>
    <property type="match status" value="1"/>
</dbReference>
<dbReference type="InterPro" id="IPR012507">
    <property type="entry name" value="YibE_F"/>
</dbReference>
<feature type="transmembrane region" description="Helical" evidence="1">
    <location>
        <begin position="182"/>
        <end position="203"/>
    </location>
</feature>
<gene>
    <name evidence="2" type="ORF">BST37_15465</name>
</gene>
<feature type="transmembrane region" description="Helical" evidence="1">
    <location>
        <begin position="159"/>
        <end position="177"/>
    </location>
</feature>
<keyword evidence="1" id="KW-1133">Transmembrane helix</keyword>
<keyword evidence="1" id="KW-0812">Transmembrane</keyword>
<dbReference type="EMBL" id="MVIC01000030">
    <property type="protein sequence ID" value="ORB12785.1"/>
    <property type="molecule type" value="Genomic_DNA"/>
</dbReference>
<name>A0ABX3T3V0_9MYCO</name>
<dbReference type="RefSeq" id="WP_083088645.1">
    <property type="nucleotide sequence ID" value="NZ_AP022583.1"/>
</dbReference>
<evidence type="ECO:0000313" key="3">
    <source>
        <dbReference type="Proteomes" id="UP000192374"/>
    </source>
</evidence>
<dbReference type="PANTHER" id="PTHR41771">
    <property type="entry name" value="MEMBRANE PROTEIN-RELATED"/>
    <property type="match status" value="1"/>
</dbReference>
<comment type="caution">
    <text evidence="2">The sequence shown here is derived from an EMBL/GenBank/DDBJ whole genome shotgun (WGS) entry which is preliminary data.</text>
</comment>
<feature type="transmembrane region" description="Helical" evidence="1">
    <location>
        <begin position="237"/>
        <end position="257"/>
    </location>
</feature>
<feature type="transmembrane region" description="Helical" evidence="1">
    <location>
        <begin position="381"/>
        <end position="403"/>
    </location>
</feature>
<protein>
    <submittedName>
        <fullName evidence="2">YibE/F family protein</fullName>
    </submittedName>
</protein>
<dbReference type="Pfam" id="PF07907">
    <property type="entry name" value="YibE_F"/>
    <property type="match status" value="1"/>
</dbReference>
<reference evidence="2 3" key="1">
    <citation type="submission" date="2017-02" db="EMBL/GenBank/DDBJ databases">
        <title>The new phylogeny of genus Mycobacterium.</title>
        <authorList>
            <person name="Tortoli E."/>
            <person name="Trovato A."/>
            <person name="Cirillo D.M."/>
        </authorList>
    </citation>
    <scope>NUCLEOTIDE SEQUENCE [LARGE SCALE GENOMIC DNA]</scope>
    <source>
        <strain evidence="2 3">DSM 45145</strain>
    </source>
</reference>
<accession>A0ABX3T3V0</accession>
<feature type="transmembrane region" description="Helical" evidence="1">
    <location>
        <begin position="277"/>
        <end position="298"/>
    </location>
</feature>
<feature type="transmembrane region" description="Helical" evidence="1">
    <location>
        <begin position="339"/>
        <end position="361"/>
    </location>
</feature>
<dbReference type="Proteomes" id="UP000192374">
    <property type="component" value="Unassembled WGS sequence"/>
</dbReference>
<proteinExistence type="predicted"/>
<evidence type="ECO:0000256" key="1">
    <source>
        <dbReference type="SAM" id="Phobius"/>
    </source>
</evidence>
<keyword evidence="1" id="KW-0472">Membrane</keyword>